<gene>
    <name evidence="1" type="ORF">METZ01_LOCUS27448</name>
</gene>
<evidence type="ECO:0008006" key="2">
    <source>
        <dbReference type="Google" id="ProtNLM"/>
    </source>
</evidence>
<reference evidence="1" key="1">
    <citation type="submission" date="2018-05" db="EMBL/GenBank/DDBJ databases">
        <authorList>
            <person name="Lanie J.A."/>
            <person name="Ng W.-L."/>
            <person name="Kazmierczak K.M."/>
            <person name="Andrzejewski T.M."/>
            <person name="Davidsen T.M."/>
            <person name="Wayne K.J."/>
            <person name="Tettelin H."/>
            <person name="Glass J.I."/>
            <person name="Rusch D."/>
            <person name="Podicherti R."/>
            <person name="Tsui H.-C.T."/>
            <person name="Winkler M.E."/>
        </authorList>
    </citation>
    <scope>NUCLEOTIDE SEQUENCE</scope>
</reference>
<dbReference type="InterPro" id="IPR016195">
    <property type="entry name" value="Pol/histidinol_Pase-like"/>
</dbReference>
<sequence length="854" mass="94666">MYRPLFLVFTAAVWVTAAASATAAPSDYLSDELRARVETLKINASNTPTDLVNIKPRLRTLWDWLNAYALSGGYVPVNATQTISQMSAYSLSAAANRFSTVDTMIREFKLRDENPRAFGTLVANLGPFEARTFVTIEQTFTVGTRAIEVGGGFLIGRHFMPNYGKLQATDPTAANYISIRSSNPRVEFTHGTFPLSGMHGGFRNARQTLVFRIASGRLNRGDTVTLSYGDTSGGGAGFLMSDVSSDRMPLPLYLDFDGSENFMSLPIQPIIVTGTSVAGVHAFAPSVVAIDEPFSISVRAEDRFYNRATGPLPSWQVSMNGNLLSEIPASSEAIHVIRDIRLDEAGVYRINVRSADGSITGSGNPILVEPEPKRRIYWGDTHGHSGFAEGVGTPERFMTWARDDARLDYVTHSEHDIWLDDFEWEVLRDNVEKYSVDNEFIAFLGYEWTIRNTQGGHHNVLFRNTRGRSRVPAQTHGTLSKLYQGLRTQHDPADVVVIPHAHQAGDYRLNDPLLEPLIEVMSQHGTFEWFGRMYLKQGHQVGFTAASDNHLSQPGYTAPRGGGLSQRGGLGALRAAKKSRDNLFDAMKDLASYATTGDRIILDFTLNGVEMGQRARFSKERKLRGRIVGTAPIDTITVFRNDEAVWKQDYLQDDAKRMSSSGTFHVTFQSDSEPTNRGDNPRGWRLWQGTLRLTGATLREVSGTDFHNPDSQSLKALNDQTLEFSTLTRGDTSSIVLDLENIRRTGHIDIELTAVREFGGAPPIFRPPQNIPAASVSLAFNAMEHGRTSVSLEQDDYIDVISLRSVINAGPDDVRFEFDDVGDGHGDYYYVRVRQANDAIAWSSPIWIGGYPKR</sequence>
<organism evidence="1">
    <name type="scientific">marine metagenome</name>
    <dbReference type="NCBI Taxonomy" id="408172"/>
    <lineage>
        <taxon>unclassified sequences</taxon>
        <taxon>metagenomes</taxon>
        <taxon>ecological metagenomes</taxon>
    </lineage>
</organism>
<name>A0A381Q6X0_9ZZZZ</name>
<protein>
    <recommendedName>
        <fullName evidence="2">DUF3604 domain-containing protein</fullName>
    </recommendedName>
</protein>
<proteinExistence type="predicted"/>
<dbReference type="Gene3D" id="3.20.20.140">
    <property type="entry name" value="Metal-dependent hydrolases"/>
    <property type="match status" value="1"/>
</dbReference>
<dbReference type="EMBL" id="UINC01001216">
    <property type="protein sequence ID" value="SUZ74594.1"/>
    <property type="molecule type" value="Genomic_DNA"/>
</dbReference>
<evidence type="ECO:0000313" key="1">
    <source>
        <dbReference type="EMBL" id="SUZ74594.1"/>
    </source>
</evidence>
<dbReference type="Pfam" id="PF12228">
    <property type="entry name" value="DUF3604"/>
    <property type="match status" value="1"/>
</dbReference>
<accession>A0A381Q6X0</accession>
<dbReference type="SUPFAM" id="SSF89550">
    <property type="entry name" value="PHP domain-like"/>
    <property type="match status" value="1"/>
</dbReference>
<dbReference type="InterPro" id="IPR022028">
    <property type="entry name" value="DUF3604"/>
</dbReference>
<dbReference type="AlphaFoldDB" id="A0A381Q6X0"/>